<organism evidence="9 10">
    <name type="scientific">Ascaris lumbricoides</name>
    <name type="common">Giant roundworm</name>
    <dbReference type="NCBI Taxonomy" id="6252"/>
    <lineage>
        <taxon>Eukaryota</taxon>
        <taxon>Metazoa</taxon>
        <taxon>Ecdysozoa</taxon>
        <taxon>Nematoda</taxon>
        <taxon>Chromadorea</taxon>
        <taxon>Rhabditida</taxon>
        <taxon>Spirurina</taxon>
        <taxon>Ascaridomorpha</taxon>
        <taxon>Ascaridoidea</taxon>
        <taxon>Ascarididae</taxon>
        <taxon>Ascaris</taxon>
    </lineage>
</organism>
<dbReference type="AlphaFoldDB" id="A0A9J2P2X0"/>
<reference evidence="10" key="1">
    <citation type="submission" date="2023-03" db="UniProtKB">
        <authorList>
            <consortium name="WormBaseParasite"/>
        </authorList>
    </citation>
    <scope>IDENTIFICATION</scope>
</reference>
<keyword evidence="5" id="KW-0675">Receptor</keyword>
<keyword evidence="5" id="KW-0297">G-protein coupled receptor</keyword>
<evidence type="ECO:0000256" key="4">
    <source>
        <dbReference type="ARBA" id="ARBA00022989"/>
    </source>
</evidence>
<evidence type="ECO:0000256" key="8">
    <source>
        <dbReference type="SAM" id="Phobius"/>
    </source>
</evidence>
<feature type="transmembrane region" description="Helical" evidence="8">
    <location>
        <begin position="71"/>
        <end position="89"/>
    </location>
</feature>
<evidence type="ECO:0000256" key="7">
    <source>
        <dbReference type="ARBA" id="ARBA00023224"/>
    </source>
</evidence>
<name>A0A9J2P2X0_ASCLU</name>
<comment type="subcellular location">
    <subcellularLocation>
        <location evidence="1">Cell membrane</location>
        <topology evidence="1">Multi-pass membrane protein</topology>
    </subcellularLocation>
</comment>
<dbReference type="GO" id="GO:0004930">
    <property type="term" value="F:G protein-coupled receptor activity"/>
    <property type="evidence" value="ECO:0007669"/>
    <property type="project" value="UniProtKB-KW"/>
</dbReference>
<dbReference type="WBParaSite" id="ALUE_0000389401-mRNA-1">
    <property type="protein sequence ID" value="ALUE_0000389401-mRNA-1"/>
    <property type="gene ID" value="ALUE_0000389401"/>
</dbReference>
<proteinExistence type="predicted"/>
<accession>A0A9J2P2X0</accession>
<keyword evidence="4 8" id="KW-1133">Transmembrane helix</keyword>
<evidence type="ECO:0000256" key="6">
    <source>
        <dbReference type="ARBA" id="ARBA00023136"/>
    </source>
</evidence>
<dbReference type="GO" id="GO:0005886">
    <property type="term" value="C:plasma membrane"/>
    <property type="evidence" value="ECO:0007669"/>
    <property type="project" value="UniProtKB-SubCell"/>
</dbReference>
<feature type="transmembrane region" description="Helical" evidence="8">
    <location>
        <begin position="101"/>
        <end position="126"/>
    </location>
</feature>
<evidence type="ECO:0000256" key="5">
    <source>
        <dbReference type="ARBA" id="ARBA00023040"/>
    </source>
</evidence>
<sequence>MVFENCINDVRYEDAAYLYCPIELNESACGLLQEIEVTFVESTFNKNIAPHLHKKNVNFVCCHAVLLKGQFLQLCMGLSSATIFFPLAAPLECNVLQCQKLLGFGVVFTFSTFYMIVVALYIVMLWRINKRRYSSQNEERDRALRYSSVRAMKRLALQLSAFIISGTPIVATSSFTLAHLDQIELLGR</sequence>
<keyword evidence="3 8" id="KW-0812">Transmembrane</keyword>
<keyword evidence="7" id="KW-0807">Transducer</keyword>
<evidence type="ECO:0000256" key="1">
    <source>
        <dbReference type="ARBA" id="ARBA00004651"/>
    </source>
</evidence>
<keyword evidence="9" id="KW-1185">Reference proteome</keyword>
<dbReference type="Proteomes" id="UP000036681">
    <property type="component" value="Unplaced"/>
</dbReference>
<dbReference type="PANTHER" id="PTHR37441:SF4">
    <property type="entry name" value="G-PROTEIN COUPLED RECEPTORS FAMILY 1 PROFILE DOMAIN-CONTAINING PROTEIN"/>
    <property type="match status" value="1"/>
</dbReference>
<evidence type="ECO:0000313" key="9">
    <source>
        <dbReference type="Proteomes" id="UP000036681"/>
    </source>
</evidence>
<evidence type="ECO:0000313" key="10">
    <source>
        <dbReference type="WBParaSite" id="ALUE_0000389401-mRNA-1"/>
    </source>
</evidence>
<dbReference type="InterPro" id="IPR040435">
    <property type="entry name" value="Put_GPCR_Chromadorea"/>
</dbReference>
<feature type="transmembrane region" description="Helical" evidence="8">
    <location>
        <begin position="155"/>
        <end position="178"/>
    </location>
</feature>
<keyword evidence="2" id="KW-1003">Cell membrane</keyword>
<dbReference type="Gene3D" id="1.20.1070.10">
    <property type="entry name" value="Rhodopsin 7-helix transmembrane proteins"/>
    <property type="match status" value="1"/>
</dbReference>
<dbReference type="PANTHER" id="PTHR37441">
    <property type="entry name" value="PROTEIN CBG16518"/>
    <property type="match status" value="1"/>
</dbReference>
<keyword evidence="6 8" id="KW-0472">Membrane</keyword>
<evidence type="ECO:0000256" key="2">
    <source>
        <dbReference type="ARBA" id="ARBA00022475"/>
    </source>
</evidence>
<evidence type="ECO:0000256" key="3">
    <source>
        <dbReference type="ARBA" id="ARBA00022692"/>
    </source>
</evidence>
<protein>
    <submittedName>
        <fullName evidence="10">G-protein coupled receptors family 1 profile domain-containing protein</fullName>
    </submittedName>
</protein>